<dbReference type="InterPro" id="IPR025476">
    <property type="entry name" value="Helitron_helicase-like"/>
</dbReference>
<dbReference type="Pfam" id="PF14214">
    <property type="entry name" value="Helitron_like_N"/>
    <property type="match status" value="1"/>
</dbReference>
<keyword evidence="2" id="KW-0378">Hydrolase</keyword>
<dbReference type="STRING" id="52586.A0A0B1PA64"/>
<dbReference type="Proteomes" id="UP000030854">
    <property type="component" value="Unassembled WGS sequence"/>
</dbReference>
<gene>
    <name evidence="2" type="ORF">EV44_g4795</name>
</gene>
<evidence type="ECO:0000259" key="1">
    <source>
        <dbReference type="Pfam" id="PF14214"/>
    </source>
</evidence>
<feature type="domain" description="Helitron helicase-like" evidence="1">
    <location>
        <begin position="1"/>
        <end position="93"/>
    </location>
</feature>
<proteinExistence type="predicted"/>
<reference evidence="2 3" key="1">
    <citation type="journal article" date="2014" name="BMC Genomics">
        <title>Adaptive genomic structural variation in the grape powdery mildew pathogen, Erysiphe necator.</title>
        <authorList>
            <person name="Jones L."/>
            <person name="Riaz S."/>
            <person name="Morales-Cruz A."/>
            <person name="Amrine K.C."/>
            <person name="McGuire B."/>
            <person name="Gubler W.D."/>
            <person name="Walker M.A."/>
            <person name="Cantu D."/>
        </authorList>
    </citation>
    <scope>NUCLEOTIDE SEQUENCE [LARGE SCALE GENOMIC DNA]</scope>
    <source>
        <strain evidence="3">c</strain>
    </source>
</reference>
<organism evidence="2 3">
    <name type="scientific">Uncinula necator</name>
    <name type="common">Grape powdery mildew</name>
    <dbReference type="NCBI Taxonomy" id="52586"/>
    <lineage>
        <taxon>Eukaryota</taxon>
        <taxon>Fungi</taxon>
        <taxon>Dikarya</taxon>
        <taxon>Ascomycota</taxon>
        <taxon>Pezizomycotina</taxon>
        <taxon>Leotiomycetes</taxon>
        <taxon>Erysiphales</taxon>
        <taxon>Erysiphaceae</taxon>
        <taxon>Erysiphe</taxon>
    </lineage>
</organism>
<dbReference type="HOGENOM" id="CLU_001324_3_2_1"/>
<dbReference type="OMA" id="IATHMIH"/>
<protein>
    <submittedName>
        <fullName evidence="2">Putative atp-dependent dna helicase pif1</fullName>
    </submittedName>
</protein>
<evidence type="ECO:0000313" key="2">
    <source>
        <dbReference type="EMBL" id="KHJ33806.1"/>
    </source>
</evidence>
<keyword evidence="2" id="KW-0547">Nucleotide-binding</keyword>
<evidence type="ECO:0000313" key="3">
    <source>
        <dbReference type="Proteomes" id="UP000030854"/>
    </source>
</evidence>
<sequence>MTKSYQNAMAITRILGKTSFVTFTANPKWPEILRQLKPGQTADSRPDLVAIVFKQKLDALHELKVTNIFGKCVGDVFTIEYQKRGLPHAHILIFLQDQDVPRIEEDVDKIIQARLPTNDPALAEINKGQMTHGPHLS</sequence>
<keyword evidence="2" id="KW-0067">ATP-binding</keyword>
<name>A0A0B1PA64_UNCNE</name>
<dbReference type="EMBL" id="JNVN01001228">
    <property type="protein sequence ID" value="KHJ33806.1"/>
    <property type="molecule type" value="Genomic_DNA"/>
</dbReference>
<comment type="caution">
    <text evidence="2">The sequence shown here is derived from an EMBL/GenBank/DDBJ whole genome shotgun (WGS) entry which is preliminary data.</text>
</comment>
<keyword evidence="3" id="KW-1185">Reference proteome</keyword>
<dbReference type="GO" id="GO:0004386">
    <property type="term" value="F:helicase activity"/>
    <property type="evidence" value="ECO:0007669"/>
    <property type="project" value="UniProtKB-KW"/>
</dbReference>
<keyword evidence="2" id="KW-0347">Helicase</keyword>
<dbReference type="AlphaFoldDB" id="A0A0B1PA64"/>
<accession>A0A0B1PA64</accession>